<dbReference type="EMBL" id="JBIPKE010000015">
    <property type="protein sequence ID" value="MFH6983752.1"/>
    <property type="molecule type" value="Genomic_DNA"/>
</dbReference>
<gene>
    <name evidence="6" type="ORF">ACHKAR_09890</name>
</gene>
<evidence type="ECO:0000313" key="7">
    <source>
        <dbReference type="Proteomes" id="UP001610063"/>
    </source>
</evidence>
<dbReference type="RefSeq" id="WP_395417284.1">
    <property type="nucleotide sequence ID" value="NZ_JBIPKE010000015.1"/>
</dbReference>
<dbReference type="Proteomes" id="UP001610063">
    <property type="component" value="Unassembled WGS sequence"/>
</dbReference>
<dbReference type="Pfam" id="PF11023">
    <property type="entry name" value="DUF2614"/>
    <property type="match status" value="1"/>
</dbReference>
<feature type="transmembrane region" description="Helical" evidence="5">
    <location>
        <begin position="6"/>
        <end position="24"/>
    </location>
</feature>
<keyword evidence="7" id="KW-1185">Reference proteome</keyword>
<proteinExistence type="predicted"/>
<dbReference type="InterPro" id="IPR020912">
    <property type="entry name" value="UPF0295"/>
</dbReference>
<keyword evidence="1" id="KW-1003">Cell membrane</keyword>
<keyword evidence="2 5" id="KW-0812">Transmembrane</keyword>
<evidence type="ECO:0000256" key="3">
    <source>
        <dbReference type="ARBA" id="ARBA00022989"/>
    </source>
</evidence>
<sequence>MEIENIWVIALMIVVIPLFFWMRVSSINKRKQGVTVRCPHCEKDQRLEKLRNYVCEKCDTPVAFFDEQGDPLKEITYYECMACQEKNFMGILTCTACGMANKAGIPK</sequence>
<accession>A0ABW7N8R5</accession>
<keyword evidence="3 5" id="KW-1133">Transmembrane helix</keyword>
<evidence type="ECO:0000256" key="2">
    <source>
        <dbReference type="ARBA" id="ARBA00022692"/>
    </source>
</evidence>
<evidence type="ECO:0000256" key="5">
    <source>
        <dbReference type="SAM" id="Phobius"/>
    </source>
</evidence>
<reference evidence="6 7" key="1">
    <citation type="journal article" date="2013" name="Int. J. Syst. Evol. Microbiol.">
        <title>Marinoscillum luteum sp. nov., isolated from marine sediment.</title>
        <authorList>
            <person name="Cha I.T."/>
            <person name="Park S.J."/>
            <person name="Kim S.J."/>
            <person name="Kim J.G."/>
            <person name="Jung M.Y."/>
            <person name="Shin K.S."/>
            <person name="Kwon K.K."/>
            <person name="Yang S.H."/>
            <person name="Seo Y.S."/>
            <person name="Rhee S.K."/>
        </authorList>
    </citation>
    <scope>NUCLEOTIDE SEQUENCE [LARGE SCALE GENOMIC DNA]</scope>
    <source>
        <strain evidence="6 7">KCTC 23939</strain>
    </source>
</reference>
<keyword evidence="4 5" id="KW-0472">Membrane</keyword>
<evidence type="ECO:0000256" key="1">
    <source>
        <dbReference type="ARBA" id="ARBA00022475"/>
    </source>
</evidence>
<name>A0ABW7N8R5_9BACT</name>
<protein>
    <submittedName>
        <fullName evidence="6">DUF2614 family zinc ribbon-containing protein</fullName>
    </submittedName>
</protein>
<organism evidence="6 7">
    <name type="scientific">Marinoscillum luteum</name>
    <dbReference type="NCBI Taxonomy" id="861051"/>
    <lineage>
        <taxon>Bacteria</taxon>
        <taxon>Pseudomonadati</taxon>
        <taxon>Bacteroidota</taxon>
        <taxon>Cytophagia</taxon>
        <taxon>Cytophagales</taxon>
        <taxon>Reichenbachiellaceae</taxon>
        <taxon>Marinoscillum</taxon>
    </lineage>
</organism>
<evidence type="ECO:0000256" key="4">
    <source>
        <dbReference type="ARBA" id="ARBA00023136"/>
    </source>
</evidence>
<comment type="caution">
    <text evidence="6">The sequence shown here is derived from an EMBL/GenBank/DDBJ whole genome shotgun (WGS) entry which is preliminary data.</text>
</comment>
<evidence type="ECO:0000313" key="6">
    <source>
        <dbReference type="EMBL" id="MFH6983752.1"/>
    </source>
</evidence>